<dbReference type="GO" id="GO:0004252">
    <property type="term" value="F:serine-type endopeptidase activity"/>
    <property type="evidence" value="ECO:0007669"/>
    <property type="project" value="InterPro"/>
</dbReference>
<dbReference type="CDD" id="cd00041">
    <property type="entry name" value="CUB"/>
    <property type="match status" value="1"/>
</dbReference>
<evidence type="ECO:0000259" key="8">
    <source>
        <dbReference type="PROSITE" id="PS01180"/>
    </source>
</evidence>
<dbReference type="CDD" id="cd00112">
    <property type="entry name" value="LDLa"/>
    <property type="match status" value="3"/>
</dbReference>
<keyword evidence="4 5" id="KW-1015">Disulfide bond</keyword>
<dbReference type="InterPro" id="IPR002172">
    <property type="entry name" value="LDrepeatLR_classA_rpt"/>
</dbReference>
<proteinExistence type="predicted"/>
<reference evidence="10" key="2">
    <citation type="submission" date="2025-09" db="UniProtKB">
        <authorList>
            <consortium name="Ensembl"/>
        </authorList>
    </citation>
    <scope>IDENTIFICATION</scope>
</reference>
<dbReference type="PROSITE" id="PS01209">
    <property type="entry name" value="LDLRA_1"/>
    <property type="match status" value="1"/>
</dbReference>
<dbReference type="Gene3D" id="2.60.120.290">
    <property type="entry name" value="Spermadhesin, CUB domain"/>
    <property type="match status" value="1"/>
</dbReference>
<dbReference type="PRINTS" id="PR00722">
    <property type="entry name" value="CHYMOTRYPSIN"/>
</dbReference>
<feature type="domain" description="Peptidase S1" evidence="9">
    <location>
        <begin position="410"/>
        <end position="646"/>
    </location>
</feature>
<dbReference type="Gene3D" id="2.40.10.10">
    <property type="entry name" value="Trypsin-like serine proteases"/>
    <property type="match status" value="1"/>
</dbReference>
<dbReference type="AlphaFoldDB" id="A0A8C4ZUP9"/>
<dbReference type="InterPro" id="IPR023415">
    <property type="entry name" value="LDLR_class-A_CS"/>
</dbReference>
<dbReference type="Gene3D" id="4.10.400.10">
    <property type="entry name" value="Low-density Lipoprotein Receptor"/>
    <property type="match status" value="2"/>
</dbReference>
<keyword evidence="7" id="KW-0732">Signal</keyword>
<feature type="signal peptide" evidence="7">
    <location>
        <begin position="1"/>
        <end position="24"/>
    </location>
</feature>
<dbReference type="CDD" id="cd00190">
    <property type="entry name" value="Tryp_SPc"/>
    <property type="match status" value="1"/>
</dbReference>
<dbReference type="GO" id="GO:0006508">
    <property type="term" value="P:proteolysis"/>
    <property type="evidence" value="ECO:0007669"/>
    <property type="project" value="UniProtKB-KW"/>
</dbReference>
<comment type="caution">
    <text evidence="5">Lacks conserved residue(s) required for the propagation of feature annotation.</text>
</comment>
<reference evidence="10" key="1">
    <citation type="submission" date="2025-08" db="UniProtKB">
        <authorList>
            <consortium name="Ensembl"/>
        </authorList>
    </citation>
    <scope>IDENTIFICATION</scope>
</reference>
<dbReference type="PANTHER" id="PTHR24252:SF20">
    <property type="entry name" value="LOW QUALITY PROTEIN: TRANSMEMBRANE PROTEASE SERINE 6"/>
    <property type="match status" value="1"/>
</dbReference>
<dbReference type="Ensembl" id="ENSGMOT00000019997.2">
    <property type="protein sequence ID" value="ENSGMOP00000019520.2"/>
    <property type="gene ID" value="ENSGMOG00000018077.2"/>
</dbReference>
<dbReference type="Proteomes" id="UP000694546">
    <property type="component" value="Chromosome 3"/>
</dbReference>
<dbReference type="InterPro" id="IPR035914">
    <property type="entry name" value="Sperma_CUB_dom_sf"/>
</dbReference>
<evidence type="ECO:0000256" key="7">
    <source>
        <dbReference type="SAM" id="SignalP"/>
    </source>
</evidence>
<evidence type="ECO:0000256" key="1">
    <source>
        <dbReference type="ARBA" id="ARBA00022670"/>
    </source>
</evidence>
<dbReference type="Pfam" id="PF00057">
    <property type="entry name" value="Ldl_recept_a"/>
    <property type="match status" value="1"/>
</dbReference>
<dbReference type="InterPro" id="IPR001314">
    <property type="entry name" value="Peptidase_S1A"/>
</dbReference>
<sequence length="648" mass="70862">ACREGSLVVHFRVLLSVPASRVEAVSLGQVGDILQEGLTRYQLCQEEGQGFLLQPASLSVTDCYHYQRVETGSLPVALGGPDARHSSCLWHLQAAPGSQLEVSVEWPLPSCGDQLLLYDALTPSPSQLITSVYGCNRLEPAVRVLSSGQWMALVWQYSSPCSVSLSAQCNGSIGLEAVSGVQGTLRTPFYPSYYPPDTNCTWTFTMPSLAYGLSLEFEGYELTRAGFQQPCTQGQWLVENRRLCGTRGLHPYRERLFVLSTSTTVRMTSDVALTGPGLQLRYSLFNLSEPCPGQFLCTVNGLCASACDGIKDCPNGLDEESCVCVAQYQCLVDRRCVDYHKVCDQYPDCPNATDEENCTESVQCTDMTYACADGTCLRKTNPECDLITDCPDGSDETPCDCGISQITSRIVGGVNSSEGEWPWQASLQVRGQHVCGGALVSDQWVVTAAHCFYDDRLLNPSVWLVHLGKLLLNRTGPYDEVVPVLSIHLHRYYDEGSHDYDLALLRVRRSSPALLARRVLPVCLPPPSHRFSPSTLCWVTGWGALKENGEGSNVLQMVGVRLVSEVSCARTYGNLVTPRMLCAGYRQGGRDACQGDSGGPLVCQGPLGRWFLAGVVSWGTGCGRPDYYGVYSRITKVSVWIRDIIQAP</sequence>
<dbReference type="SUPFAM" id="SSF57424">
    <property type="entry name" value="LDL receptor-like module"/>
    <property type="match status" value="1"/>
</dbReference>
<dbReference type="InterPro" id="IPR018114">
    <property type="entry name" value="TRYPSIN_HIS"/>
</dbReference>
<organism evidence="10 11">
    <name type="scientific">Gadus morhua</name>
    <name type="common">Atlantic cod</name>
    <dbReference type="NCBI Taxonomy" id="8049"/>
    <lineage>
        <taxon>Eukaryota</taxon>
        <taxon>Metazoa</taxon>
        <taxon>Chordata</taxon>
        <taxon>Craniata</taxon>
        <taxon>Vertebrata</taxon>
        <taxon>Euteleostomi</taxon>
        <taxon>Actinopterygii</taxon>
        <taxon>Neopterygii</taxon>
        <taxon>Teleostei</taxon>
        <taxon>Neoteleostei</taxon>
        <taxon>Acanthomorphata</taxon>
        <taxon>Zeiogadaria</taxon>
        <taxon>Gadariae</taxon>
        <taxon>Gadiformes</taxon>
        <taxon>Gadoidei</taxon>
        <taxon>Gadidae</taxon>
        <taxon>Gadus</taxon>
    </lineage>
</organism>
<evidence type="ECO:0000313" key="11">
    <source>
        <dbReference type="Proteomes" id="UP000694546"/>
    </source>
</evidence>
<evidence type="ECO:0000256" key="5">
    <source>
        <dbReference type="PROSITE-ProRule" id="PRU00124"/>
    </source>
</evidence>
<dbReference type="PROSITE" id="PS01180">
    <property type="entry name" value="CUB"/>
    <property type="match status" value="1"/>
</dbReference>
<protein>
    <recommendedName>
        <fullName evidence="12">Transmembrane serine protease 6</fullName>
    </recommendedName>
</protein>
<evidence type="ECO:0000259" key="9">
    <source>
        <dbReference type="PROSITE" id="PS50240"/>
    </source>
</evidence>
<dbReference type="GeneTree" id="ENSGT00940000160104"/>
<dbReference type="PROSITE" id="PS00134">
    <property type="entry name" value="TRYPSIN_HIS"/>
    <property type="match status" value="1"/>
</dbReference>
<feature type="disulfide bond" evidence="5">
    <location>
        <begin position="307"/>
        <end position="322"/>
    </location>
</feature>
<dbReference type="InterPro" id="IPR043504">
    <property type="entry name" value="Peptidase_S1_PA_chymotrypsin"/>
</dbReference>
<dbReference type="SMART" id="SM00020">
    <property type="entry name" value="Tryp_SPc"/>
    <property type="match status" value="1"/>
</dbReference>
<dbReference type="SUPFAM" id="SSF50494">
    <property type="entry name" value="Trypsin-like serine proteases"/>
    <property type="match status" value="1"/>
</dbReference>
<keyword evidence="11" id="KW-1185">Reference proteome</keyword>
<dbReference type="PROSITE" id="PS50068">
    <property type="entry name" value="LDLRA_2"/>
    <property type="match status" value="3"/>
</dbReference>
<dbReference type="Pfam" id="PF00089">
    <property type="entry name" value="Trypsin"/>
    <property type="match status" value="1"/>
</dbReference>
<feature type="disulfide bond" evidence="5">
    <location>
        <begin position="343"/>
        <end position="358"/>
    </location>
</feature>
<accession>A0A8C4ZUP9</accession>
<keyword evidence="1 6" id="KW-0645">Protease</keyword>
<feature type="disulfide bond" evidence="5">
    <location>
        <begin position="364"/>
        <end position="376"/>
    </location>
</feature>
<dbReference type="SMART" id="SM00042">
    <property type="entry name" value="CUB"/>
    <property type="match status" value="1"/>
</dbReference>
<evidence type="ECO:0000313" key="10">
    <source>
        <dbReference type="Ensembl" id="ENSGMOP00000019520.2"/>
    </source>
</evidence>
<dbReference type="PROSITE" id="PS50240">
    <property type="entry name" value="TRYPSIN_DOM"/>
    <property type="match status" value="1"/>
</dbReference>
<dbReference type="SUPFAM" id="SSF49854">
    <property type="entry name" value="Spermadhesin, CUB domain"/>
    <property type="match status" value="2"/>
</dbReference>
<dbReference type="InterPro" id="IPR036055">
    <property type="entry name" value="LDL_receptor-like_sf"/>
</dbReference>
<dbReference type="InterPro" id="IPR033116">
    <property type="entry name" value="TRYPSIN_SER"/>
</dbReference>
<evidence type="ECO:0000256" key="6">
    <source>
        <dbReference type="RuleBase" id="RU363034"/>
    </source>
</evidence>
<dbReference type="OMA" id="YFWMDFR"/>
<feature type="disulfide bond" evidence="5">
    <location>
        <begin position="384"/>
        <end position="399"/>
    </location>
</feature>
<evidence type="ECO:0008006" key="12">
    <source>
        <dbReference type="Google" id="ProtNLM"/>
    </source>
</evidence>
<evidence type="ECO:0000256" key="3">
    <source>
        <dbReference type="ARBA" id="ARBA00022825"/>
    </source>
</evidence>
<feature type="chain" id="PRO_5046057150" description="Transmembrane serine protease 6" evidence="7">
    <location>
        <begin position="25"/>
        <end position="648"/>
    </location>
</feature>
<feature type="domain" description="CUB" evidence="8">
    <location>
        <begin position="169"/>
        <end position="285"/>
    </location>
</feature>
<dbReference type="InterPro" id="IPR001254">
    <property type="entry name" value="Trypsin_dom"/>
</dbReference>
<keyword evidence="3 6" id="KW-0720">Serine protease</keyword>
<keyword evidence="2 6" id="KW-0378">Hydrolase</keyword>
<evidence type="ECO:0000256" key="4">
    <source>
        <dbReference type="ARBA" id="ARBA00023157"/>
    </source>
</evidence>
<dbReference type="SMART" id="SM00192">
    <property type="entry name" value="LDLa"/>
    <property type="match status" value="3"/>
</dbReference>
<name>A0A8C4ZUP9_GADMO</name>
<dbReference type="InterPro" id="IPR000859">
    <property type="entry name" value="CUB_dom"/>
</dbReference>
<dbReference type="InterPro" id="IPR009003">
    <property type="entry name" value="Peptidase_S1_PA"/>
</dbReference>
<dbReference type="PANTHER" id="PTHR24252">
    <property type="entry name" value="ACROSIN-RELATED"/>
    <property type="match status" value="1"/>
</dbReference>
<feature type="disulfide bond" evidence="5">
    <location>
        <begin position="291"/>
        <end position="303"/>
    </location>
</feature>
<evidence type="ECO:0000256" key="2">
    <source>
        <dbReference type="ARBA" id="ARBA00022801"/>
    </source>
</evidence>
<dbReference type="PROSITE" id="PS00135">
    <property type="entry name" value="TRYPSIN_SER"/>
    <property type="match status" value="1"/>
</dbReference>